<reference evidence="5" key="1">
    <citation type="journal article" date="2019" name="Int. J. Syst. Evol. Microbiol.">
        <title>The Global Catalogue of Microorganisms (GCM) 10K type strain sequencing project: providing services to taxonomists for standard genome sequencing and annotation.</title>
        <authorList>
            <consortium name="The Broad Institute Genomics Platform"/>
            <consortium name="The Broad Institute Genome Sequencing Center for Infectious Disease"/>
            <person name="Wu L."/>
            <person name="Ma J."/>
        </authorList>
    </citation>
    <scope>NUCLEOTIDE SEQUENCE [LARGE SCALE GENOMIC DNA]</scope>
    <source>
        <strain evidence="5">KCTC 12861</strain>
    </source>
</reference>
<dbReference type="PANTHER" id="PTHR13778">
    <property type="entry name" value="GLYCOSYLTRANSFERASE 8 DOMAIN-CONTAINING PROTEIN"/>
    <property type="match status" value="1"/>
</dbReference>
<organism evidence="4 5">
    <name type="scientific">Pseudovibrio japonicus</name>
    <dbReference type="NCBI Taxonomy" id="366534"/>
    <lineage>
        <taxon>Bacteria</taxon>
        <taxon>Pseudomonadati</taxon>
        <taxon>Pseudomonadota</taxon>
        <taxon>Alphaproteobacteria</taxon>
        <taxon>Hyphomicrobiales</taxon>
        <taxon>Stappiaceae</taxon>
        <taxon>Pseudovibrio</taxon>
    </lineage>
</organism>
<evidence type="ECO:0000256" key="2">
    <source>
        <dbReference type="ARBA" id="ARBA00022679"/>
    </source>
</evidence>
<dbReference type="PANTHER" id="PTHR13778:SF47">
    <property type="entry name" value="LIPOPOLYSACCHARIDE 1,3-GALACTOSYLTRANSFERASE"/>
    <property type="match status" value="1"/>
</dbReference>
<protein>
    <submittedName>
        <fullName evidence="4">Glycosyl transferase</fullName>
    </submittedName>
</protein>
<dbReference type="GO" id="GO:0016740">
    <property type="term" value="F:transferase activity"/>
    <property type="evidence" value="ECO:0007669"/>
    <property type="project" value="UniProtKB-KW"/>
</dbReference>
<evidence type="ECO:0000313" key="5">
    <source>
        <dbReference type="Proteomes" id="UP000637980"/>
    </source>
</evidence>
<sequence>MQQETSIPIVFAFDDGFALPGSIAIASLVQAAKTITRYDIYVLHDGLPKDTRDKLAQIVEGTAHQLTFHHLDQDVIRDAPTSKNWPAIVYARLFIPKMFPQFDKVIYSDVDVLFKCDLTALFNEDLEGYHIAAVPAETMGQAFRLHQRLDGYQNKSIFMSGLIIFNTPAILADDLCDKMGALANQYGDQLKMFDLELMNLAFSKIKPIAIDYCVLEWLLSETPTSAAEWQMLVQTHGEEALECAIQAPKIVHYAGHLIKVWDRTEQPEDYLRYVKRSPFAFRWKQVAARKAEVQRHLWFYTLLSKVHPLRRKRHDLRGVLKQIRVDQQAKAWATRKLGGSSLS</sequence>
<keyword evidence="2 4" id="KW-0808">Transferase</keyword>
<gene>
    <name evidence="4" type="ORF">GCM10007094_13250</name>
</gene>
<dbReference type="EMBL" id="BMXE01000002">
    <property type="protein sequence ID" value="GHB26346.1"/>
    <property type="molecule type" value="Genomic_DNA"/>
</dbReference>
<keyword evidence="3" id="KW-0479">Metal-binding</keyword>
<dbReference type="CDD" id="cd04194">
    <property type="entry name" value="GT8_A4GalT_like"/>
    <property type="match status" value="1"/>
</dbReference>
<comment type="caution">
    <text evidence="4">The sequence shown here is derived from an EMBL/GenBank/DDBJ whole genome shotgun (WGS) entry which is preliminary data.</text>
</comment>
<evidence type="ECO:0000313" key="4">
    <source>
        <dbReference type="EMBL" id="GHB26346.1"/>
    </source>
</evidence>
<dbReference type="InterPro" id="IPR002495">
    <property type="entry name" value="Glyco_trans_8"/>
</dbReference>
<dbReference type="RefSeq" id="WP_189435980.1">
    <property type="nucleotide sequence ID" value="NZ_BMXE01000002.1"/>
</dbReference>
<proteinExistence type="predicted"/>
<keyword evidence="1" id="KW-0328">Glycosyltransferase</keyword>
<evidence type="ECO:0000256" key="3">
    <source>
        <dbReference type="ARBA" id="ARBA00022723"/>
    </source>
</evidence>
<keyword evidence="5" id="KW-1185">Reference proteome</keyword>
<dbReference type="InterPro" id="IPR050748">
    <property type="entry name" value="Glycosyltrans_8_dom-fam"/>
</dbReference>
<dbReference type="SUPFAM" id="SSF53448">
    <property type="entry name" value="Nucleotide-diphospho-sugar transferases"/>
    <property type="match status" value="1"/>
</dbReference>
<evidence type="ECO:0000256" key="1">
    <source>
        <dbReference type="ARBA" id="ARBA00022676"/>
    </source>
</evidence>
<dbReference type="Pfam" id="PF01501">
    <property type="entry name" value="Glyco_transf_8"/>
    <property type="match status" value="1"/>
</dbReference>
<dbReference type="InterPro" id="IPR029044">
    <property type="entry name" value="Nucleotide-diphossugar_trans"/>
</dbReference>
<name>A0ABQ3E831_9HYPH</name>
<dbReference type="Proteomes" id="UP000637980">
    <property type="component" value="Unassembled WGS sequence"/>
</dbReference>
<dbReference type="Gene3D" id="3.90.550.10">
    <property type="entry name" value="Spore Coat Polysaccharide Biosynthesis Protein SpsA, Chain A"/>
    <property type="match status" value="1"/>
</dbReference>
<accession>A0ABQ3E831</accession>